<dbReference type="InterPro" id="IPR011009">
    <property type="entry name" value="Kinase-like_dom_sf"/>
</dbReference>
<dbReference type="InterPro" id="IPR000719">
    <property type="entry name" value="Prot_kinase_dom"/>
</dbReference>
<dbReference type="EMBL" id="KQ947429">
    <property type="protein sequence ID" value="KUJ10448.1"/>
    <property type="molecule type" value="Genomic_DNA"/>
</dbReference>
<feature type="domain" description="Protein kinase" evidence="1">
    <location>
        <begin position="38"/>
        <end position="413"/>
    </location>
</feature>
<keyword evidence="2" id="KW-0418">Kinase</keyword>
<dbReference type="Proteomes" id="UP000070700">
    <property type="component" value="Unassembled WGS sequence"/>
</dbReference>
<dbReference type="PROSITE" id="PS00108">
    <property type="entry name" value="PROTEIN_KINASE_ST"/>
    <property type="match status" value="1"/>
</dbReference>
<proteinExistence type="predicted"/>
<evidence type="ECO:0000313" key="2">
    <source>
        <dbReference type="EMBL" id="KUJ10448.1"/>
    </source>
</evidence>
<organism evidence="2 3">
    <name type="scientific">Mollisia scopiformis</name>
    <name type="common">Conifer needle endophyte fungus</name>
    <name type="synonym">Phialocephala scopiformis</name>
    <dbReference type="NCBI Taxonomy" id="149040"/>
    <lineage>
        <taxon>Eukaryota</taxon>
        <taxon>Fungi</taxon>
        <taxon>Dikarya</taxon>
        <taxon>Ascomycota</taxon>
        <taxon>Pezizomycotina</taxon>
        <taxon>Leotiomycetes</taxon>
        <taxon>Helotiales</taxon>
        <taxon>Mollisiaceae</taxon>
        <taxon>Mollisia</taxon>
    </lineage>
</organism>
<evidence type="ECO:0000259" key="1">
    <source>
        <dbReference type="PROSITE" id="PS50011"/>
    </source>
</evidence>
<protein>
    <submittedName>
        <fullName evidence="2">Kinase-like protein</fullName>
    </submittedName>
</protein>
<accession>A0A132BDI6</accession>
<dbReference type="PROSITE" id="PS50011">
    <property type="entry name" value="PROTEIN_KINASE_DOM"/>
    <property type="match status" value="1"/>
</dbReference>
<keyword evidence="3" id="KW-1185">Reference proteome</keyword>
<dbReference type="Pfam" id="PF00069">
    <property type="entry name" value="Pkinase"/>
    <property type="match status" value="1"/>
</dbReference>
<dbReference type="SMART" id="SM00220">
    <property type="entry name" value="S_TKc"/>
    <property type="match status" value="1"/>
</dbReference>
<dbReference type="Gene3D" id="3.30.200.20">
    <property type="entry name" value="Phosphorylase Kinase, domain 1"/>
    <property type="match status" value="1"/>
</dbReference>
<dbReference type="InParanoid" id="A0A132BDI6"/>
<dbReference type="GO" id="GO:0004674">
    <property type="term" value="F:protein serine/threonine kinase activity"/>
    <property type="evidence" value="ECO:0007669"/>
    <property type="project" value="TreeGrafter"/>
</dbReference>
<dbReference type="STRING" id="149040.A0A132BDI6"/>
<evidence type="ECO:0000313" key="3">
    <source>
        <dbReference type="Proteomes" id="UP000070700"/>
    </source>
</evidence>
<keyword evidence="2" id="KW-0808">Transferase</keyword>
<dbReference type="GeneID" id="28830279"/>
<dbReference type="AlphaFoldDB" id="A0A132BDI6"/>
<dbReference type="InterPro" id="IPR051681">
    <property type="entry name" value="Ser/Thr_Kinases-Pseudokinases"/>
</dbReference>
<dbReference type="RefSeq" id="XP_018064803.1">
    <property type="nucleotide sequence ID" value="XM_018220553.1"/>
</dbReference>
<dbReference type="KEGG" id="psco:LY89DRAFT_740160"/>
<dbReference type="GO" id="GO:0005524">
    <property type="term" value="F:ATP binding"/>
    <property type="evidence" value="ECO:0007669"/>
    <property type="project" value="InterPro"/>
</dbReference>
<dbReference type="Gene3D" id="1.10.510.10">
    <property type="entry name" value="Transferase(Phosphotransferase) domain 1"/>
    <property type="match status" value="1"/>
</dbReference>
<name>A0A132BDI6_MOLSC</name>
<sequence length="768" mass="87265">MRQRPERIEQPRWVSASYVDLMLEVGGSLVPKIRFDDIHMQGILGRGYTWTVHRGIWCDNGKKRIVALKFLNVDIDTDDTRHSTWARRTKDAFAAAESEVRILSHKTIRANQNIVTLLGISFQVHSIGSVGELLALPVLVEEIAFLTTEGNPATLNEDLTTNPIGANPPLKVLFLLDIARGLLDLHQLNIVHADLKPSNILLFPHTDGRAVAKISDFGFCQSVDEEDPAQGSTPYWAAPECLPEAGEDMKQWRSSTYRDLFSFGLLIWFVLFEEGPFGDEERFDYATMVQEKFKDSMKDKIDRQLPLSYRFFSQDPDLPEGSWLPKRNFKIMTEGSQQEVELELKSLNDHILNGSIEEQFRSSRKNWNGVVSFADGLASFQLMYFFLSFFLVKDPPLRVGLNFFVEMAYSKLFHKIAMANFIGLPTYDHLWQTLFNPTKRRLVIDINDSVFLEGNYLHLITKLCVVRLNRDHNINKLSQEHKLSMSTHFPRPVLFSVENFQNVPPCVPSKIFESLIAKAYSSPEKELGNVFLQVGACYWFGFGTAKSKSDALHWLPKSANAGKIHAQRMILTFFAPNQLPQDVQYVKLVEWIWRNVSPAEIVSEESFEDQTIDLKKGLEDVRTYILEVADLSVFNALHVEYKSLIEQDQHFAWREPEYEATLKSSLALVAISSGGASLWEQVDAAIRSEDLSSLRDLISRFPQLLTQESKRGSILHYAVLLSRQTVARMLVLEHHMDPSHCDALGLSAVALAICCQQDSTSNLGDFVI</sequence>
<gene>
    <name evidence="2" type="ORF">LY89DRAFT_740160</name>
</gene>
<reference evidence="2 3" key="1">
    <citation type="submission" date="2015-10" db="EMBL/GenBank/DDBJ databases">
        <title>Full genome of DAOMC 229536 Phialocephala scopiformis, a fungal endophyte of spruce producing the potent anti-insectan compound rugulosin.</title>
        <authorList>
            <consortium name="DOE Joint Genome Institute"/>
            <person name="Walker A.K."/>
            <person name="Frasz S.L."/>
            <person name="Seifert K.A."/>
            <person name="Miller J.D."/>
            <person name="Mondo S.J."/>
            <person name="Labutti K."/>
            <person name="Lipzen A."/>
            <person name="Dockter R."/>
            <person name="Kennedy M."/>
            <person name="Grigoriev I.V."/>
            <person name="Spatafora J.W."/>
        </authorList>
    </citation>
    <scope>NUCLEOTIDE SEQUENCE [LARGE SCALE GENOMIC DNA]</scope>
    <source>
        <strain evidence="2 3">CBS 120377</strain>
    </source>
</reference>
<dbReference type="SUPFAM" id="SSF56112">
    <property type="entry name" value="Protein kinase-like (PK-like)"/>
    <property type="match status" value="1"/>
</dbReference>
<dbReference type="OrthoDB" id="626167at2759"/>
<dbReference type="InterPro" id="IPR008271">
    <property type="entry name" value="Ser/Thr_kinase_AS"/>
</dbReference>
<dbReference type="PANTHER" id="PTHR44329">
    <property type="entry name" value="SERINE/THREONINE-PROTEIN KINASE TNNI3K-RELATED"/>
    <property type="match status" value="1"/>
</dbReference>